<reference evidence="1" key="1">
    <citation type="submission" date="2018-05" db="EMBL/GenBank/DDBJ databases">
        <title>Draft genome of Mucuna pruriens seed.</title>
        <authorList>
            <person name="Nnadi N.E."/>
            <person name="Vos R."/>
            <person name="Hasami M.H."/>
            <person name="Devisetty U.K."/>
            <person name="Aguiy J.C."/>
        </authorList>
    </citation>
    <scope>NUCLEOTIDE SEQUENCE [LARGE SCALE GENOMIC DNA]</scope>
    <source>
        <strain evidence="1">JCA_2017</strain>
    </source>
</reference>
<evidence type="ECO:0000313" key="1">
    <source>
        <dbReference type="EMBL" id="RDX79854.1"/>
    </source>
</evidence>
<keyword evidence="2" id="KW-1185">Reference proteome</keyword>
<accession>A0A371FNG8</accession>
<gene>
    <name evidence="1" type="ORF">CR513_39672</name>
</gene>
<sequence>MVCRHLQLCGNFSIPTRSISALQGENQNDKIIRKCILDTEINLVLQFCNSAPRGDHYGSSRTARKTSIHMSEPAPVVDTGYTMVGTPHLEWLALSASCRDSKQKLLTTRIRFCSLGTLKHKGTCVPNNDTNLINSPVSPSSVHIPHSNFQSISALGNLMATAKGSSIAISRNYAIATSLVGRDYVQS</sequence>
<feature type="non-terminal residue" evidence="1">
    <location>
        <position position="1"/>
    </location>
</feature>
<proteinExistence type="predicted"/>
<dbReference type="Proteomes" id="UP000257109">
    <property type="component" value="Unassembled WGS sequence"/>
</dbReference>
<dbReference type="EMBL" id="QJKJ01008413">
    <property type="protein sequence ID" value="RDX79854.1"/>
    <property type="molecule type" value="Genomic_DNA"/>
</dbReference>
<dbReference type="AlphaFoldDB" id="A0A371FNG8"/>
<organism evidence="1 2">
    <name type="scientific">Mucuna pruriens</name>
    <name type="common">Velvet bean</name>
    <name type="synonym">Dolichos pruriens</name>
    <dbReference type="NCBI Taxonomy" id="157652"/>
    <lineage>
        <taxon>Eukaryota</taxon>
        <taxon>Viridiplantae</taxon>
        <taxon>Streptophyta</taxon>
        <taxon>Embryophyta</taxon>
        <taxon>Tracheophyta</taxon>
        <taxon>Spermatophyta</taxon>
        <taxon>Magnoliopsida</taxon>
        <taxon>eudicotyledons</taxon>
        <taxon>Gunneridae</taxon>
        <taxon>Pentapetalae</taxon>
        <taxon>rosids</taxon>
        <taxon>fabids</taxon>
        <taxon>Fabales</taxon>
        <taxon>Fabaceae</taxon>
        <taxon>Papilionoideae</taxon>
        <taxon>50 kb inversion clade</taxon>
        <taxon>NPAAA clade</taxon>
        <taxon>indigoferoid/millettioid clade</taxon>
        <taxon>Phaseoleae</taxon>
        <taxon>Mucuna</taxon>
    </lineage>
</organism>
<comment type="caution">
    <text evidence="1">The sequence shown here is derived from an EMBL/GenBank/DDBJ whole genome shotgun (WGS) entry which is preliminary data.</text>
</comment>
<protein>
    <submittedName>
        <fullName evidence="1">Uncharacterized protein</fullName>
    </submittedName>
</protein>
<name>A0A371FNG8_MUCPR</name>
<evidence type="ECO:0000313" key="2">
    <source>
        <dbReference type="Proteomes" id="UP000257109"/>
    </source>
</evidence>